<gene>
    <name evidence="1" type="ORF">L2E82_45543</name>
</gene>
<reference evidence="2" key="1">
    <citation type="journal article" date="2022" name="Mol. Ecol. Resour.">
        <title>The genomes of chicory, endive, great burdock and yacon provide insights into Asteraceae palaeo-polyploidization history and plant inulin production.</title>
        <authorList>
            <person name="Fan W."/>
            <person name="Wang S."/>
            <person name="Wang H."/>
            <person name="Wang A."/>
            <person name="Jiang F."/>
            <person name="Liu H."/>
            <person name="Zhao H."/>
            <person name="Xu D."/>
            <person name="Zhang Y."/>
        </authorList>
    </citation>
    <scope>NUCLEOTIDE SEQUENCE [LARGE SCALE GENOMIC DNA]</scope>
    <source>
        <strain evidence="2">cv. Punajuju</strain>
    </source>
</reference>
<dbReference type="Proteomes" id="UP001055811">
    <property type="component" value="Linkage Group LG08"/>
</dbReference>
<comment type="caution">
    <text evidence="1">The sequence shown here is derived from an EMBL/GenBank/DDBJ whole genome shotgun (WGS) entry which is preliminary data.</text>
</comment>
<proteinExistence type="predicted"/>
<evidence type="ECO:0000313" key="2">
    <source>
        <dbReference type="Proteomes" id="UP001055811"/>
    </source>
</evidence>
<accession>A0ACB8ZTL6</accession>
<organism evidence="1 2">
    <name type="scientific">Cichorium intybus</name>
    <name type="common">Chicory</name>
    <dbReference type="NCBI Taxonomy" id="13427"/>
    <lineage>
        <taxon>Eukaryota</taxon>
        <taxon>Viridiplantae</taxon>
        <taxon>Streptophyta</taxon>
        <taxon>Embryophyta</taxon>
        <taxon>Tracheophyta</taxon>
        <taxon>Spermatophyta</taxon>
        <taxon>Magnoliopsida</taxon>
        <taxon>eudicotyledons</taxon>
        <taxon>Gunneridae</taxon>
        <taxon>Pentapetalae</taxon>
        <taxon>asterids</taxon>
        <taxon>campanulids</taxon>
        <taxon>Asterales</taxon>
        <taxon>Asteraceae</taxon>
        <taxon>Cichorioideae</taxon>
        <taxon>Cichorieae</taxon>
        <taxon>Cichoriinae</taxon>
        <taxon>Cichorium</taxon>
    </lineage>
</organism>
<name>A0ACB8ZTL6_CICIN</name>
<reference evidence="1 2" key="2">
    <citation type="journal article" date="2022" name="Mol. Ecol. Resour.">
        <title>The genomes of chicory, endive, great burdock and yacon provide insights into Asteraceae paleo-polyploidization history and plant inulin production.</title>
        <authorList>
            <person name="Fan W."/>
            <person name="Wang S."/>
            <person name="Wang H."/>
            <person name="Wang A."/>
            <person name="Jiang F."/>
            <person name="Liu H."/>
            <person name="Zhao H."/>
            <person name="Xu D."/>
            <person name="Zhang Y."/>
        </authorList>
    </citation>
    <scope>NUCLEOTIDE SEQUENCE [LARGE SCALE GENOMIC DNA]</scope>
    <source>
        <strain evidence="2">cv. Punajuju</strain>
        <tissue evidence="1">Leaves</tissue>
    </source>
</reference>
<keyword evidence="2" id="KW-1185">Reference proteome</keyword>
<sequence>MHMVSNSRIEGEETYEEADELIVGDNIPTELLPDANVLGGAPNASFNAHDARNDEAFIGLHDLICFGPFPSLINPIPIVLVAHTSDIGCSLGKWRRLDNGLSRLTSVPQTQNTQPRAINLESNFFPEIDPLLLSRNLAT</sequence>
<evidence type="ECO:0000313" key="1">
    <source>
        <dbReference type="EMBL" id="KAI3700902.1"/>
    </source>
</evidence>
<protein>
    <submittedName>
        <fullName evidence="1">Uncharacterized protein</fullName>
    </submittedName>
</protein>
<dbReference type="EMBL" id="CM042016">
    <property type="protein sequence ID" value="KAI3700902.1"/>
    <property type="molecule type" value="Genomic_DNA"/>
</dbReference>